<comment type="caution">
    <text evidence="1">The sequence shown here is derived from an EMBL/GenBank/DDBJ whole genome shotgun (WGS) entry which is preliminary data.</text>
</comment>
<reference evidence="1 2" key="1">
    <citation type="journal article" date="2013" name="Genome Biol. Evol.">
        <title>Genomes of Stigonematalean cyanobacteria (subsection V) and the evolution of oxygenic photosynthesis from prokaryotes to plastids.</title>
        <authorList>
            <person name="Dagan T."/>
            <person name="Roettger M."/>
            <person name="Stucken K."/>
            <person name="Landan G."/>
            <person name="Koch R."/>
            <person name="Major P."/>
            <person name="Gould S.B."/>
            <person name="Goremykin V.V."/>
            <person name="Rippka R."/>
            <person name="Tandeau de Marsac N."/>
            <person name="Gugger M."/>
            <person name="Lockhart P.J."/>
            <person name="Allen J.F."/>
            <person name="Brune I."/>
            <person name="Maus I."/>
            <person name="Puhler A."/>
            <person name="Martin W.F."/>
        </authorList>
    </citation>
    <scope>NUCLEOTIDE SEQUENCE [LARGE SCALE GENOMIC DNA]</scope>
    <source>
        <strain evidence="1 2">PCC 7110</strain>
    </source>
</reference>
<organism evidence="1 2">
    <name type="scientific">Scytonema hofmannii PCC 7110</name>
    <dbReference type="NCBI Taxonomy" id="128403"/>
    <lineage>
        <taxon>Bacteria</taxon>
        <taxon>Bacillati</taxon>
        <taxon>Cyanobacteriota</taxon>
        <taxon>Cyanophyceae</taxon>
        <taxon>Nostocales</taxon>
        <taxon>Scytonemataceae</taxon>
        <taxon>Scytonema</taxon>
    </lineage>
</organism>
<dbReference type="EMBL" id="ANNX02000026">
    <property type="protein sequence ID" value="KYC40789.1"/>
    <property type="molecule type" value="Genomic_DNA"/>
</dbReference>
<evidence type="ECO:0000313" key="1">
    <source>
        <dbReference type="EMBL" id="KYC40789.1"/>
    </source>
</evidence>
<dbReference type="Proteomes" id="UP000076925">
    <property type="component" value="Unassembled WGS sequence"/>
</dbReference>
<accession>A0A139X7V7</accession>
<name>A0A139X7V7_9CYAN</name>
<evidence type="ECO:0000313" key="2">
    <source>
        <dbReference type="Proteomes" id="UP000076925"/>
    </source>
</evidence>
<sequence length="80" mass="9292">MNILIIQENNINKREYIFTEHSVLQVILDKNLARESVFCQNNTVYVFDEFSGNLPIETYEAFKKFLQGSTITLSLAKETD</sequence>
<protein>
    <submittedName>
        <fullName evidence="1">Uncharacterized protein</fullName>
    </submittedName>
</protein>
<proteinExistence type="predicted"/>
<keyword evidence="2" id="KW-1185">Reference proteome</keyword>
<dbReference type="RefSeq" id="WP_017739904.1">
    <property type="nucleotide sequence ID" value="NZ_KQ976354.1"/>
</dbReference>
<dbReference type="AlphaFoldDB" id="A0A139X7V7"/>
<gene>
    <name evidence="1" type="ORF">WA1_24500</name>
</gene>